<feature type="domain" description="Multidrug resistance protein MdtA-like C-terminal permuted SH3" evidence="8">
    <location>
        <begin position="278"/>
        <end position="345"/>
    </location>
</feature>
<sequence length="375" mass="41173">MRIGLQVVVLAILLLLGGAAWYALILLGGEGDGDQRPSMAAAVQIAAVERQEILRTVESVGSTRALESVNVTPEVSGRVTTIHFQEGDRVSENEVLVSLDDSSYRARLAEALATYDDARAQFTRAERLRQTNNISQSELDQREAAMKVADAQVQVARAELRDRQIRAPFDGITGLREVSRGAYVNTDTVITTLDDLQQLRLDFSVPERFLPGLRAGMSVQVRSDGFDETFDGEVKRLDSRVNPVTRTLRIQAELDNEDGRLRPGMFMNVDLVLDRDPDALVVPEEALLLEGDRKYVYVWLPADEEDETDRVRQQAVSTGLRRGGTVQVTEGLEGDEYVVRSGLQRLRDGAEVRVLNPPDGDDDDAVAAASPAAGG</sequence>
<dbReference type="InterPro" id="IPR058792">
    <property type="entry name" value="Beta-barrel_RND_2"/>
</dbReference>
<evidence type="ECO:0000256" key="1">
    <source>
        <dbReference type="ARBA" id="ARBA00004196"/>
    </source>
</evidence>
<feature type="domain" description="CusB-like beta-barrel" evidence="7">
    <location>
        <begin position="201"/>
        <end position="271"/>
    </location>
</feature>
<dbReference type="RefSeq" id="WP_121440663.1">
    <property type="nucleotide sequence ID" value="NZ_RCDA01000001.1"/>
</dbReference>
<dbReference type="SUPFAM" id="SSF111369">
    <property type="entry name" value="HlyD-like secretion proteins"/>
    <property type="match status" value="1"/>
</dbReference>
<dbReference type="Pfam" id="PF25876">
    <property type="entry name" value="HH_MFP_RND"/>
    <property type="match status" value="1"/>
</dbReference>
<evidence type="ECO:0000256" key="2">
    <source>
        <dbReference type="ARBA" id="ARBA00009477"/>
    </source>
</evidence>
<keyword evidence="3" id="KW-0813">Transport</keyword>
<dbReference type="AlphaFoldDB" id="A0A498C2E3"/>
<dbReference type="InterPro" id="IPR006143">
    <property type="entry name" value="RND_pump_MFP"/>
</dbReference>
<dbReference type="Pfam" id="PF25917">
    <property type="entry name" value="BSH_RND"/>
    <property type="match status" value="1"/>
</dbReference>
<evidence type="ECO:0000256" key="4">
    <source>
        <dbReference type="SAM" id="MobiDB-lite"/>
    </source>
</evidence>
<name>A0A498C2E3_9GAMM</name>
<proteinExistence type="inferred from homology"/>
<feature type="region of interest" description="Disordered" evidence="4">
    <location>
        <begin position="353"/>
        <end position="375"/>
    </location>
</feature>
<dbReference type="OrthoDB" id="9806939at2"/>
<dbReference type="FunFam" id="2.40.30.170:FF:000010">
    <property type="entry name" value="Efflux RND transporter periplasmic adaptor subunit"/>
    <property type="match status" value="1"/>
</dbReference>
<dbReference type="GO" id="GO:0015562">
    <property type="term" value="F:efflux transmembrane transporter activity"/>
    <property type="evidence" value="ECO:0007669"/>
    <property type="project" value="TreeGrafter"/>
</dbReference>
<accession>A0A498C2E3</accession>
<protein>
    <submittedName>
        <fullName evidence="9">Membrane fusion protein (Multidrug efflux system)</fullName>
    </submittedName>
</protein>
<comment type="similarity">
    <text evidence="2">Belongs to the membrane fusion protein (MFP) (TC 8.A.1) family.</text>
</comment>
<comment type="subcellular location">
    <subcellularLocation>
        <location evidence="1">Cell envelope</location>
    </subcellularLocation>
</comment>
<dbReference type="Gene3D" id="2.40.50.100">
    <property type="match status" value="1"/>
</dbReference>
<gene>
    <name evidence="9" type="ORF">DFR31_0043</name>
</gene>
<feature type="domain" description="Multidrug resistance protein MdtA-like alpha-helical hairpin" evidence="5">
    <location>
        <begin position="102"/>
        <end position="162"/>
    </location>
</feature>
<evidence type="ECO:0000259" key="6">
    <source>
        <dbReference type="Pfam" id="PF25917"/>
    </source>
</evidence>
<evidence type="ECO:0000313" key="10">
    <source>
        <dbReference type="Proteomes" id="UP000275461"/>
    </source>
</evidence>
<dbReference type="Gene3D" id="2.40.420.20">
    <property type="match status" value="1"/>
</dbReference>
<dbReference type="NCBIfam" id="TIGR01730">
    <property type="entry name" value="RND_mfp"/>
    <property type="match status" value="1"/>
</dbReference>
<comment type="caution">
    <text evidence="9">The sequence shown here is derived from an EMBL/GenBank/DDBJ whole genome shotgun (WGS) entry which is preliminary data.</text>
</comment>
<dbReference type="PANTHER" id="PTHR30469:SF11">
    <property type="entry name" value="BLL4320 PROTEIN"/>
    <property type="match status" value="1"/>
</dbReference>
<feature type="domain" description="Multidrug resistance protein MdtA-like barrel-sandwich hybrid" evidence="6">
    <location>
        <begin position="68"/>
        <end position="187"/>
    </location>
</feature>
<evidence type="ECO:0000259" key="5">
    <source>
        <dbReference type="Pfam" id="PF25876"/>
    </source>
</evidence>
<dbReference type="Gene3D" id="2.40.30.170">
    <property type="match status" value="1"/>
</dbReference>
<evidence type="ECO:0000259" key="7">
    <source>
        <dbReference type="Pfam" id="PF25954"/>
    </source>
</evidence>
<evidence type="ECO:0000256" key="3">
    <source>
        <dbReference type="ARBA" id="ARBA00022448"/>
    </source>
</evidence>
<dbReference type="GO" id="GO:1990281">
    <property type="term" value="C:efflux pump complex"/>
    <property type="evidence" value="ECO:0007669"/>
    <property type="project" value="TreeGrafter"/>
</dbReference>
<keyword evidence="10" id="KW-1185">Reference proteome</keyword>
<dbReference type="EMBL" id="RCDA01000001">
    <property type="protein sequence ID" value="RLK50154.1"/>
    <property type="molecule type" value="Genomic_DNA"/>
</dbReference>
<organism evidence="9 10">
    <name type="scientific">Alkalispirillum mobile</name>
    <dbReference type="NCBI Taxonomy" id="85925"/>
    <lineage>
        <taxon>Bacteria</taxon>
        <taxon>Pseudomonadati</taxon>
        <taxon>Pseudomonadota</taxon>
        <taxon>Gammaproteobacteria</taxon>
        <taxon>Chromatiales</taxon>
        <taxon>Ectothiorhodospiraceae</taxon>
        <taxon>Alkalispirillum</taxon>
    </lineage>
</organism>
<dbReference type="Proteomes" id="UP000275461">
    <property type="component" value="Unassembled WGS sequence"/>
</dbReference>
<feature type="compositionally biased region" description="Low complexity" evidence="4">
    <location>
        <begin position="366"/>
        <end position="375"/>
    </location>
</feature>
<dbReference type="InterPro" id="IPR058625">
    <property type="entry name" value="MdtA-like_BSH"/>
</dbReference>
<dbReference type="Pfam" id="PF25967">
    <property type="entry name" value="RND-MFP_C"/>
    <property type="match status" value="1"/>
</dbReference>
<dbReference type="InterPro" id="IPR058627">
    <property type="entry name" value="MdtA-like_C"/>
</dbReference>
<dbReference type="PANTHER" id="PTHR30469">
    <property type="entry name" value="MULTIDRUG RESISTANCE PROTEIN MDTA"/>
    <property type="match status" value="1"/>
</dbReference>
<dbReference type="Gene3D" id="1.10.287.470">
    <property type="entry name" value="Helix hairpin bin"/>
    <property type="match status" value="1"/>
</dbReference>
<dbReference type="Pfam" id="PF25954">
    <property type="entry name" value="Beta-barrel_RND_2"/>
    <property type="match status" value="1"/>
</dbReference>
<evidence type="ECO:0000259" key="8">
    <source>
        <dbReference type="Pfam" id="PF25967"/>
    </source>
</evidence>
<dbReference type="InterPro" id="IPR058624">
    <property type="entry name" value="MdtA-like_HH"/>
</dbReference>
<evidence type="ECO:0000313" key="9">
    <source>
        <dbReference type="EMBL" id="RLK50154.1"/>
    </source>
</evidence>
<reference evidence="9 10" key="1">
    <citation type="submission" date="2018-10" db="EMBL/GenBank/DDBJ databases">
        <title>Genomic Encyclopedia of Type Strains, Phase IV (KMG-IV): sequencing the most valuable type-strain genomes for metagenomic binning, comparative biology and taxonomic classification.</title>
        <authorList>
            <person name="Goeker M."/>
        </authorList>
    </citation>
    <scope>NUCLEOTIDE SEQUENCE [LARGE SCALE GENOMIC DNA]</scope>
    <source>
        <strain evidence="9 10">DSM 12769</strain>
    </source>
</reference>